<dbReference type="InterPro" id="IPR002182">
    <property type="entry name" value="NB-ARC"/>
</dbReference>
<keyword evidence="2" id="KW-0433">Leucine-rich repeat</keyword>
<dbReference type="PANTHER" id="PTHR33463">
    <property type="entry name" value="NB-ARC DOMAIN-CONTAINING PROTEIN-RELATED"/>
    <property type="match status" value="1"/>
</dbReference>
<dbReference type="InterPro" id="IPR057135">
    <property type="entry name" value="At4g27190-like_LRR"/>
</dbReference>
<accession>A0A8X8W640</accession>
<dbReference type="Gene3D" id="1.10.8.430">
    <property type="entry name" value="Helical domain of apoptotic protease-activating factors"/>
    <property type="match status" value="1"/>
</dbReference>
<dbReference type="Pfam" id="PF23559">
    <property type="entry name" value="WHD_DRP"/>
    <property type="match status" value="1"/>
</dbReference>
<evidence type="ECO:0000256" key="6">
    <source>
        <dbReference type="ARBA" id="ARBA00022840"/>
    </source>
</evidence>
<keyword evidence="3" id="KW-0677">Repeat</keyword>
<keyword evidence="7" id="KW-0175">Coiled coil</keyword>
<dbReference type="SMART" id="SM00382">
    <property type="entry name" value="AAA"/>
    <property type="match status" value="1"/>
</dbReference>
<sequence length="968" mass="109561">MERTLAKIFEMLFSKVGELFLSKVMDQTADDAHNNVKNIKDFEVSLKTLQKKLKSLSARACDVEEEIRNAERSGRKKRKREVEEWLEQVKFIEEEVTELGSQVESQGFVTRLMDGGRAAKLTDEVDTLVEQSRNFGELVLDVSGNTGEILLANGMVGQAFHDNLERVLELLESGRVSSVGVYGMGGVGKTTLVKHINNRLVQQSHRRVFWLTVSREFSVTSLQDKIARLLGVELVDEDNEGERAARVHSVLSRMKNSVLILDDVWEYIDMLRVGCLISVECCRLIITTRSLKVCRQIRCQEVILVEKLGKDEAWKLFNETLGNEIALGSQVEEIAKSVAKLCDGLPLGIISVAGSMRGEASVHTWKNALSELKECVVRQEGMGEDEVFKVLKYSFDQLNRGNQSQNNEYNTLQLCLLYCSLYPEDYQILKEDLVRKFISEGLMDQRKSRRGQIHQGHSILEKLVNVCLLESVVFEEYVKMHDLVRGMALMIGEGRYMVRAGNYSLVEIPDEEEWTNGLEKVSLMMSGIKRIGDGISPDCPNLSTLVLCGSLLNTVTGSFFSKMQHLSTLDLCETDVTTLPDSICDLKFLKNLFLEFCSKLENVPYLGNMKALRELNLSYTAIEEVPRGLEELFNLKFLSLDVRTLKMLPRGLLLKLGNLQHLKLPFHNLVPIEEIENFKKLEEFSGGVESVSDFNRFVTSRVHDTCYRIGVGYSYTARYRFFELYNNELILCGVSLKDEKVSGEGVLYLTMIRCKGLSTCFVDDFPRLGDPTSLKRVNIESCGGIERILSSDHQDLLLPQISTLEDIVLVELEDLKGFVIAPVAPVKIVFSSLKRLAIYKCSKVGKLGLPVSSFPNLEYIEIEVCGEELQEIFEDDGRGSVTLPKLKKLILHELPGLKRVCKATMICNSIETIEIVQCPRLMKKLPLHLDVCPPPTLRVILAAQEWWELLEWDNPNLPQLLHPFLQLF</sequence>
<name>A0A8X8W640_SALSN</name>
<proteinExistence type="inferred from homology"/>
<protein>
    <recommendedName>
        <fullName evidence="8">AAA+ ATPase domain-containing protein</fullName>
    </recommendedName>
</protein>
<evidence type="ECO:0000313" key="9">
    <source>
        <dbReference type="EMBL" id="KAG6388653.1"/>
    </source>
</evidence>
<dbReference type="SUPFAM" id="SSF52540">
    <property type="entry name" value="P-loop containing nucleoside triphosphate hydrolases"/>
    <property type="match status" value="1"/>
</dbReference>
<dbReference type="InterPro" id="IPR058922">
    <property type="entry name" value="WHD_DRP"/>
</dbReference>
<reference evidence="9" key="2">
    <citation type="submission" date="2020-08" db="EMBL/GenBank/DDBJ databases">
        <title>Plant Genome Project.</title>
        <authorList>
            <person name="Zhang R.-G."/>
        </authorList>
    </citation>
    <scope>NUCLEOTIDE SEQUENCE</scope>
    <source>
        <strain evidence="9">Huo1</strain>
        <tissue evidence="9">Leaf</tissue>
    </source>
</reference>
<dbReference type="Pfam" id="PF23247">
    <property type="entry name" value="LRR_RPS2"/>
    <property type="match status" value="1"/>
</dbReference>
<dbReference type="InterPro" id="IPR050905">
    <property type="entry name" value="Plant_NBS-LRR"/>
</dbReference>
<dbReference type="GO" id="GO:0051607">
    <property type="term" value="P:defense response to virus"/>
    <property type="evidence" value="ECO:0007669"/>
    <property type="project" value="UniProtKB-ARBA"/>
</dbReference>
<dbReference type="InterPro" id="IPR001611">
    <property type="entry name" value="Leu-rich_rpt"/>
</dbReference>
<dbReference type="InterPro" id="IPR032675">
    <property type="entry name" value="LRR_dom_sf"/>
</dbReference>
<evidence type="ECO:0000256" key="3">
    <source>
        <dbReference type="ARBA" id="ARBA00022737"/>
    </source>
</evidence>
<dbReference type="InterPro" id="IPR027417">
    <property type="entry name" value="P-loop_NTPase"/>
</dbReference>
<evidence type="ECO:0000256" key="2">
    <source>
        <dbReference type="ARBA" id="ARBA00022614"/>
    </source>
</evidence>
<dbReference type="PRINTS" id="PR00364">
    <property type="entry name" value="DISEASERSIST"/>
</dbReference>
<comment type="caution">
    <text evidence="9">The sequence shown here is derived from an EMBL/GenBank/DDBJ whole genome shotgun (WGS) entry which is preliminary data.</text>
</comment>
<dbReference type="Pfam" id="PF13855">
    <property type="entry name" value="LRR_8"/>
    <property type="match status" value="1"/>
</dbReference>
<dbReference type="Gene3D" id="3.40.50.300">
    <property type="entry name" value="P-loop containing nucleotide triphosphate hydrolases"/>
    <property type="match status" value="1"/>
</dbReference>
<gene>
    <name evidence="9" type="ORF">SASPL_150085</name>
</gene>
<dbReference type="AlphaFoldDB" id="A0A8X8W640"/>
<dbReference type="Gene3D" id="3.80.10.10">
    <property type="entry name" value="Ribonuclease Inhibitor"/>
    <property type="match status" value="1"/>
</dbReference>
<dbReference type="GO" id="GO:0005524">
    <property type="term" value="F:ATP binding"/>
    <property type="evidence" value="ECO:0007669"/>
    <property type="project" value="UniProtKB-KW"/>
</dbReference>
<dbReference type="PANTHER" id="PTHR33463:SF187">
    <property type="entry name" value="AND NB-ARC DOMAIN DISEASE RESISTANCE PROTEIN, PUTATIVE-RELATED"/>
    <property type="match status" value="1"/>
</dbReference>
<reference evidence="9" key="1">
    <citation type="submission" date="2018-01" db="EMBL/GenBank/DDBJ databases">
        <authorList>
            <person name="Mao J.F."/>
        </authorList>
    </citation>
    <scope>NUCLEOTIDE SEQUENCE</scope>
    <source>
        <strain evidence="9">Huo1</strain>
        <tissue evidence="9">Leaf</tissue>
    </source>
</reference>
<dbReference type="InterPro" id="IPR042197">
    <property type="entry name" value="Apaf_helical"/>
</dbReference>
<dbReference type="FunFam" id="3.40.50.300:FF:001091">
    <property type="entry name" value="Probable disease resistance protein At1g61300"/>
    <property type="match status" value="1"/>
</dbReference>
<feature type="coiled-coil region" evidence="7">
    <location>
        <begin position="39"/>
        <end position="102"/>
    </location>
</feature>
<comment type="similarity">
    <text evidence="1">Belongs to the disease resistance NB-LRR family.</text>
</comment>
<dbReference type="InterPro" id="IPR003593">
    <property type="entry name" value="AAA+_ATPase"/>
</dbReference>
<dbReference type="OrthoDB" id="736010at2759"/>
<keyword evidence="10" id="KW-1185">Reference proteome</keyword>
<evidence type="ECO:0000256" key="1">
    <source>
        <dbReference type="ARBA" id="ARBA00008894"/>
    </source>
</evidence>
<feature type="domain" description="AAA+ ATPase" evidence="8">
    <location>
        <begin position="175"/>
        <end position="309"/>
    </location>
</feature>
<evidence type="ECO:0000313" key="10">
    <source>
        <dbReference type="Proteomes" id="UP000298416"/>
    </source>
</evidence>
<evidence type="ECO:0000256" key="7">
    <source>
        <dbReference type="SAM" id="Coils"/>
    </source>
</evidence>
<evidence type="ECO:0000259" key="8">
    <source>
        <dbReference type="SMART" id="SM00382"/>
    </source>
</evidence>
<keyword evidence="4" id="KW-0547">Nucleotide-binding</keyword>
<evidence type="ECO:0000256" key="4">
    <source>
        <dbReference type="ARBA" id="ARBA00022741"/>
    </source>
</evidence>
<keyword evidence="5" id="KW-0611">Plant defense</keyword>
<keyword evidence="6" id="KW-0067">ATP-binding</keyword>
<evidence type="ECO:0000256" key="5">
    <source>
        <dbReference type="ARBA" id="ARBA00022821"/>
    </source>
</evidence>
<dbReference type="FunFam" id="1.10.10.10:FF:000322">
    <property type="entry name" value="Probable disease resistance protein At1g63360"/>
    <property type="match status" value="1"/>
</dbReference>
<dbReference type="Proteomes" id="UP000298416">
    <property type="component" value="Unassembled WGS sequence"/>
</dbReference>
<dbReference type="GO" id="GO:0043531">
    <property type="term" value="F:ADP binding"/>
    <property type="evidence" value="ECO:0007669"/>
    <property type="project" value="InterPro"/>
</dbReference>
<dbReference type="EMBL" id="PNBA02000020">
    <property type="protein sequence ID" value="KAG6388653.1"/>
    <property type="molecule type" value="Genomic_DNA"/>
</dbReference>
<dbReference type="Pfam" id="PF00931">
    <property type="entry name" value="NB-ARC"/>
    <property type="match status" value="1"/>
</dbReference>
<dbReference type="SUPFAM" id="SSF52058">
    <property type="entry name" value="L domain-like"/>
    <property type="match status" value="1"/>
</dbReference>
<organism evidence="9">
    <name type="scientific">Salvia splendens</name>
    <name type="common">Scarlet sage</name>
    <dbReference type="NCBI Taxonomy" id="180675"/>
    <lineage>
        <taxon>Eukaryota</taxon>
        <taxon>Viridiplantae</taxon>
        <taxon>Streptophyta</taxon>
        <taxon>Embryophyta</taxon>
        <taxon>Tracheophyta</taxon>
        <taxon>Spermatophyta</taxon>
        <taxon>Magnoliopsida</taxon>
        <taxon>eudicotyledons</taxon>
        <taxon>Gunneridae</taxon>
        <taxon>Pentapetalae</taxon>
        <taxon>asterids</taxon>
        <taxon>lamiids</taxon>
        <taxon>Lamiales</taxon>
        <taxon>Lamiaceae</taxon>
        <taxon>Nepetoideae</taxon>
        <taxon>Mentheae</taxon>
        <taxon>Salviinae</taxon>
        <taxon>Salvia</taxon>
        <taxon>Salvia subgen. Calosphace</taxon>
        <taxon>core Calosphace</taxon>
    </lineage>
</organism>